<dbReference type="KEGG" id="sans:DK43_01795"/>
<dbReference type="AlphaFoldDB" id="A0A2T0G3S6"/>
<dbReference type="Proteomes" id="UP001208682">
    <property type="component" value="Unassembled WGS sequence"/>
</dbReference>
<dbReference type="Proteomes" id="UP000403538">
    <property type="component" value="Unassembled WGS sequence"/>
</dbReference>
<organism evidence="2 3">
    <name type="scientific">Streptococcus anginosus</name>
    <dbReference type="NCBI Taxonomy" id="1328"/>
    <lineage>
        <taxon>Bacteria</taxon>
        <taxon>Bacillati</taxon>
        <taxon>Bacillota</taxon>
        <taxon>Bacilli</taxon>
        <taxon>Lactobacillales</taxon>
        <taxon>Streptococcaceae</taxon>
        <taxon>Streptococcus</taxon>
        <taxon>Streptococcus anginosus group</taxon>
    </lineage>
</organism>
<name>A0A2T0G3S6_STRAP</name>
<sequence length="65" mass="7139">MKLMISAEDKKALRDFHYSLEFSGKVVLASVALVSLAVLASRACSSKKKKSCCLHKNSAKVRIIK</sequence>
<gene>
    <name evidence="2" type="ORF">NCTC11062_01647</name>
    <name evidence="1" type="ORF">OJ589_05155</name>
</gene>
<evidence type="ECO:0000313" key="2">
    <source>
        <dbReference type="EMBL" id="VTS44649.1"/>
    </source>
</evidence>
<evidence type="ECO:0000313" key="3">
    <source>
        <dbReference type="Proteomes" id="UP000403538"/>
    </source>
</evidence>
<reference evidence="2 3" key="1">
    <citation type="submission" date="2019-05" db="EMBL/GenBank/DDBJ databases">
        <authorList>
            <consortium name="Pathogen Informatics"/>
        </authorList>
    </citation>
    <scope>NUCLEOTIDE SEQUENCE [LARGE SCALE GENOMIC DNA]</scope>
    <source>
        <strain evidence="2 3">NCTC11062</strain>
    </source>
</reference>
<dbReference type="EMBL" id="JAPAIP010000008">
    <property type="protein sequence ID" value="MCW1076555.1"/>
    <property type="molecule type" value="Genomic_DNA"/>
</dbReference>
<accession>A0A2T0G3S6</accession>
<reference evidence="1 4" key="2">
    <citation type="submission" date="2022-10" db="EMBL/GenBank/DDBJ databases">
        <title>Comparative genomic study of S. anginosus.</title>
        <authorList>
            <person name="Prasad A."/>
            <person name="Ene A."/>
            <person name="Jablonska S."/>
            <person name="Du J."/>
            <person name="Wolfe A.J."/>
            <person name="Putonti C."/>
        </authorList>
    </citation>
    <scope>NUCLEOTIDE SEQUENCE [LARGE SCALE GENOMIC DNA]</scope>
    <source>
        <strain evidence="1 4">UMB1339</strain>
    </source>
</reference>
<evidence type="ECO:0000313" key="4">
    <source>
        <dbReference type="Proteomes" id="UP001208682"/>
    </source>
</evidence>
<dbReference type="EMBL" id="CABEID010000001">
    <property type="protein sequence ID" value="VTS44649.1"/>
    <property type="molecule type" value="Genomic_DNA"/>
</dbReference>
<evidence type="ECO:0000313" key="1">
    <source>
        <dbReference type="EMBL" id="MCW1076555.1"/>
    </source>
</evidence>
<proteinExistence type="predicted"/>
<protein>
    <submittedName>
        <fullName evidence="2">Uncharacterized protein</fullName>
    </submittedName>
</protein>
<dbReference type="RefSeq" id="WP_003039358.1">
    <property type="nucleotide sequence ID" value="NZ_CABEID010000001.1"/>
</dbReference>